<evidence type="ECO:0000313" key="1">
    <source>
        <dbReference type="EMBL" id="MFC6660016.1"/>
    </source>
</evidence>
<dbReference type="PROSITE" id="PS51257">
    <property type="entry name" value="PROKAR_LIPOPROTEIN"/>
    <property type="match status" value="1"/>
</dbReference>
<name>A0ABW1ZGL6_9DEIO</name>
<comment type="caution">
    <text evidence="1">The sequence shown here is derived from an EMBL/GenBank/DDBJ whole genome shotgun (WGS) entry which is preliminary data.</text>
</comment>
<gene>
    <name evidence="1" type="ORF">ACFP90_06380</name>
</gene>
<evidence type="ECO:0000313" key="2">
    <source>
        <dbReference type="Proteomes" id="UP001596317"/>
    </source>
</evidence>
<proteinExistence type="predicted"/>
<dbReference type="Proteomes" id="UP001596317">
    <property type="component" value="Unassembled WGS sequence"/>
</dbReference>
<protein>
    <submittedName>
        <fullName evidence="1">Uncharacterized protein</fullName>
    </submittedName>
</protein>
<keyword evidence="2" id="KW-1185">Reference proteome</keyword>
<dbReference type="EMBL" id="JBHSWB010000001">
    <property type="protein sequence ID" value="MFC6660016.1"/>
    <property type="molecule type" value="Genomic_DNA"/>
</dbReference>
<sequence length="77" mass="8206">MLLGMRWGPFFALSLAAYLGLNLLFACGYWLLGPGALSEQPVGAAERFMAAFFSACRPSGPLASGTCIPSPWPPTPW</sequence>
<dbReference type="RefSeq" id="WP_380054809.1">
    <property type="nucleotide sequence ID" value="NZ_JBHSWB010000001.1"/>
</dbReference>
<reference evidence="2" key="1">
    <citation type="journal article" date="2019" name="Int. J. Syst. Evol. Microbiol.">
        <title>The Global Catalogue of Microorganisms (GCM) 10K type strain sequencing project: providing services to taxonomists for standard genome sequencing and annotation.</title>
        <authorList>
            <consortium name="The Broad Institute Genomics Platform"/>
            <consortium name="The Broad Institute Genome Sequencing Center for Infectious Disease"/>
            <person name="Wu L."/>
            <person name="Ma J."/>
        </authorList>
    </citation>
    <scope>NUCLEOTIDE SEQUENCE [LARGE SCALE GENOMIC DNA]</scope>
    <source>
        <strain evidence="2">CCUG 63830</strain>
    </source>
</reference>
<accession>A0ABW1ZGL6</accession>
<organism evidence="1 2">
    <name type="scientific">Deinococcus multiflagellatus</name>
    <dbReference type="NCBI Taxonomy" id="1656887"/>
    <lineage>
        <taxon>Bacteria</taxon>
        <taxon>Thermotogati</taxon>
        <taxon>Deinococcota</taxon>
        <taxon>Deinococci</taxon>
        <taxon>Deinococcales</taxon>
        <taxon>Deinococcaceae</taxon>
        <taxon>Deinococcus</taxon>
    </lineage>
</organism>